<feature type="compositionally biased region" description="Basic and acidic residues" evidence="1">
    <location>
        <begin position="695"/>
        <end position="706"/>
    </location>
</feature>
<evidence type="ECO:0000256" key="1">
    <source>
        <dbReference type="SAM" id="MobiDB-lite"/>
    </source>
</evidence>
<evidence type="ECO:0000259" key="4">
    <source>
        <dbReference type="SMART" id="SM01215"/>
    </source>
</evidence>
<feature type="domain" description="FMP27 SW motif-containing RBG unit" evidence="4">
    <location>
        <begin position="1135"/>
        <end position="1237"/>
    </location>
</feature>
<organism evidence="6 7">
    <name type="scientific">Lecanosticta acicola</name>
    <dbReference type="NCBI Taxonomy" id="111012"/>
    <lineage>
        <taxon>Eukaryota</taxon>
        <taxon>Fungi</taxon>
        <taxon>Dikarya</taxon>
        <taxon>Ascomycota</taxon>
        <taxon>Pezizomycotina</taxon>
        <taxon>Dothideomycetes</taxon>
        <taxon>Dothideomycetidae</taxon>
        <taxon>Mycosphaerellales</taxon>
        <taxon>Mycosphaerellaceae</taxon>
        <taxon>Lecanosticta</taxon>
    </lineage>
</organism>
<evidence type="ECO:0000259" key="3">
    <source>
        <dbReference type="SMART" id="SM01214"/>
    </source>
</evidence>
<feature type="region of interest" description="Disordered" evidence="1">
    <location>
        <begin position="108"/>
        <end position="130"/>
    </location>
</feature>
<keyword evidence="7" id="KW-1185">Reference proteome</keyword>
<dbReference type="SMART" id="SM01215">
    <property type="entry name" value="Fmp27_SW"/>
    <property type="match status" value="1"/>
</dbReference>
<feature type="region of interest" description="Disordered" evidence="1">
    <location>
        <begin position="1051"/>
        <end position="1121"/>
    </location>
</feature>
<dbReference type="SMART" id="SM01214">
    <property type="entry name" value="Fmp27_GFWDK"/>
    <property type="match status" value="1"/>
</dbReference>
<evidence type="ECO:0000259" key="5">
    <source>
        <dbReference type="SMART" id="SM01216"/>
    </source>
</evidence>
<dbReference type="InterPro" id="IPR045167">
    <property type="entry name" value="Hobbit"/>
</dbReference>
<feature type="compositionally biased region" description="Low complexity" evidence="1">
    <location>
        <begin position="2946"/>
        <end position="2959"/>
    </location>
</feature>
<evidence type="ECO:0000313" key="6">
    <source>
        <dbReference type="EMBL" id="CAK3978921.1"/>
    </source>
</evidence>
<feature type="domain" description="FMP27/BLTP2/Hobbit GFWDK motif-containing RBG unit" evidence="3">
    <location>
        <begin position="1255"/>
        <end position="1413"/>
    </location>
</feature>
<dbReference type="InterPro" id="IPR019449">
    <property type="entry name" value="FMP27_WPPW_RBG"/>
</dbReference>
<feature type="compositionally biased region" description="Polar residues" evidence="1">
    <location>
        <begin position="2011"/>
        <end position="2025"/>
    </location>
</feature>
<feature type="compositionally biased region" description="Polar residues" evidence="1">
    <location>
        <begin position="2909"/>
        <end position="2934"/>
    </location>
</feature>
<dbReference type="PANTHER" id="PTHR15678">
    <property type="entry name" value="ANTIGEN MLAA-22-RELATED"/>
    <property type="match status" value="1"/>
</dbReference>
<evidence type="ECO:0000256" key="2">
    <source>
        <dbReference type="SAM" id="Phobius"/>
    </source>
</evidence>
<accession>A0AAI8YXD6</accession>
<dbReference type="Proteomes" id="UP001296104">
    <property type="component" value="Unassembled WGS sequence"/>
</dbReference>
<feature type="domain" description="FMP27 WPPW motif-containing RBG unit" evidence="5">
    <location>
        <begin position="1661"/>
        <end position="2183"/>
    </location>
</feature>
<name>A0AAI8YXD6_9PEZI</name>
<evidence type="ECO:0000313" key="7">
    <source>
        <dbReference type="Proteomes" id="UP001296104"/>
    </source>
</evidence>
<feature type="region of interest" description="Disordered" evidence="1">
    <location>
        <begin position="2006"/>
        <end position="2035"/>
    </location>
</feature>
<dbReference type="PANTHER" id="PTHR15678:SF6">
    <property type="entry name" value="BRIDGE-LIKE LIPID TRANSFER PROTEIN FAMILY MEMBER 2"/>
    <property type="match status" value="1"/>
</dbReference>
<protein>
    <submittedName>
        <fullName evidence="6">Related to FMP27 Found in Mitochondrial Proteome</fullName>
    </submittedName>
</protein>
<dbReference type="InterPro" id="IPR019441">
    <property type="entry name" value="FMP27/BLTP2/Hobbit_GFWDK_RBG"/>
</dbReference>
<dbReference type="Pfam" id="PF10344">
    <property type="entry name" value="Hobbit"/>
    <property type="match status" value="1"/>
</dbReference>
<feature type="compositionally biased region" description="Low complexity" evidence="1">
    <location>
        <begin position="2812"/>
        <end position="2843"/>
    </location>
</feature>
<feature type="compositionally biased region" description="Basic and acidic residues" evidence="1">
    <location>
        <begin position="2878"/>
        <end position="2887"/>
    </location>
</feature>
<keyword evidence="2" id="KW-1133">Transmembrane helix</keyword>
<sequence>MPMPTLSFLLGVLVVGYLFTFVIFAVLRIVTGVSIQRVGYTGFRRIAFSPRHGVKANIRGIGLSIHRPTFALPTWCSLVITELVVTIDLKALDEGKSKRDGIFERANGDAKEQTGIRSSAPDEQDDAEGHGQLWRKLTEAKEKIKRLHRQIRWLRVVDLVATAITLDVVGVGKLRLERVTLTVDTRKQTVDRSRLFQHHKHRPETQAPAEWKSIVRSVLFTPEGRESTEVLDYFTLNIYGMLHREREGLRDASIAWKLGRLNVPYDDLEHAKRCADLLRGKYAYPRADKSPADVSFADVVGELGKPGSRDDHIVRAVSDCRDFIASILRGIQEVQFAVGFVGLSQKLAVKGHGDKDVYLNFAMKELGLDILRLDPKSPAHRMYFSTSDVAHQALLTGIAIAAGIDDGHEHPERMLYVPMITATVKTTLPSRTINYSKISDPDDRNSNLLHANFVCTSPSIDLDPKHLPLVREILKQRSGSRRGSSSSSSHHQLISQLLPKAHVKFSIQEPVIRISLPPMDTKNAAEDDFDLLISSVSSIALEWESSHATDGQHHYSLNSYYRHSRHRFYYQTAAGDRHDLLQSDYVEVQVDVNALPDISVVANGRAQTFNVFLVRPDICEGVRQIVKQMRRNVLARKDTESKPQASFLRKMPTWLKHFRLDGSDFGLQLAGVDEVVSKDTRGFGLQLESWSTEYKAQRDDSQDTEAHHRRKSVSQTPKSKEKHSKPGEPTSPRKKYHTYADNRRLAIHVQNLEGTIVDSIEDAEPEPFMSLPKFEVAMSTSTDAHGPIFHINSFAKSFLLQYSLYNHFAIGVAAMVIKKTFMEREKEEPKPGLHRQASLGLSASDPTLEEIAHREITAIDFKTNLVQIKARMPADPPMMVQIFYLECGKHRWSTPFLRSRLARMYVRAPATYSAWSRIVSIKALRLDLRDLKRRVGKQSVNEKSVDAVAEAIRIAVPNSLVVHSIFDNITNVVKTTKQLQHQFVTGSSAYVLTKEPEGPKHVPRVTIRSQMLLFDIEDNQFEWKLGAIYRAGLAEQKQRLAREDAFRLKEKRLSRGTHRGGSSRFRAQSAQVDHRSRSRTRKKEQAERRSHSADGSREADRSAAQTGQRHSKRKMRYDADGECGISGTSNLTIEQAREKLDHLNAQSWKARIDRTKSMQSQDIREIRRLFGVADDLEHDVEQSEPLLAWSRKPGLMVIALSDLSITVDKPSFPIDDYPKFLHDVGKGMPRDMKYGLLLPMNLHVMMGEARIQLRDYPLPLLHVPALGSGQSPRLPALSLRTDFVVAEEFRDIESQRSVNVQVVPPDRMADGSGKGFDIEVRRTISAVKTYSDIKMEINTNSPTKISWSTSYQPAIQDAMQVIEGFTKPPVDPSDRVGFWDKIRLSFHSRVNVAWKNDGDVHLILKGSRDPYVVTGTGAGLVMVWRNDVNWNIAQHKDPRRFMTVDSGEYVLAVPDFNSYARRSHEAATDDDAGTSTRSTTSIKRDAVFKKVVMKLSGKVTWLAGLMFERDLADGSRTFDFKPHYDIVLKHPDFAKRPEGMEYDAYRGFRSHHIHLSIAISAPHDRDWSVSNLKPSNNYNSVHLTPRFFSHFYNWWSMFSGVMSLPIRQGPLWGVTEKKSKKFGRHMATIKYNLLLSPLYISHVYKHKDAEDYAANSVSATGLKMRLDSFMLDLHQRREHFDLKGREGARAKQTSGMRIHQAQLDFISADLRALSANIEGTSAEEIEKATDDTLASLHSQVPTIDMSKFDIPDNDFAWIDMDDFVELDWILPAEADPATKILPLGFAPRFTYFRQTDHNGTIAGDPSRTSPFGDEPTHYCVMSAKNDPRRVQSELIERRLSLLKEKIAQNVRAVGEQELKLVQEPSSDQAKRQALQDKLDTLRGHTEHLQGKHDFLAFMLNELVQRLEQDDPSAVPDLETSEEFFEAHEKARPQEGDINHMDTAPLADYTSDFNNRFIVHNAQIKWNNSLRNIILRYIHQNSQRRGFVYYMSRRAVKFILEILEEREKEEQNPATRQKSRSTQYSAISPEADDEATVQDRIDQLLRDGRNFVNADEPFAEKWENGQSNDPRDDIAVEFTPLNTYHFRLIAPQVQLQSEKNPKSAVLVTAKGMQLKVVQIMEKDKVDDDVSGLVQRRFSAAADSLQMFVTSSNTFKTEYLHFYSANRYGVKAGTYWPPWVPMEIMFEFQTNPYGFHRVVHRTSASLRYDKYNTLRLKYNDDISGGDPKNAESAEEAESRMDHVWLEFPHFRAICDSNQYFALYIIVMDLLLYNEPLEKTRSERLEKIMLASDFSDLSGAPEMVQMLQERIRQLEEIKMHFQVNEKYLDRQGWKDRITIDQDLTGCEDELFFMMKAITTSQQHNENPRDQDEAAGMLHLHMASKEIAWHLIRDKGESLMEMQLKDATFDRTDNYDGSNYNSMEIGRINGYNLLNDALYPEIISPFTDESKGGRTLGNTKMLRVHWLMLEAIAGIPVVDYFEIDLVPLRLQVEREVAKKLFEYIFPGAGGNAFDGGGFSPFMVKNMLPTQEEEDETDDKQDSQIVLGAENPDSEPNLGDGTGPGSLEHRLKPTMSLSKQRKPKAHEKGLGISGTNHGLHGFTLFQHSNKSQQDGNNRSAASRQALSRTNLSPISRSPSERSLNTLSSSTAGEKRVQKKKGKDKGKDKVKQGPSDDLTQMMNRASNYMTLAYVKIPSMVLCLSYKGQGKRNLEDVHDLVFRMPTLEYRNKTWSNLDLALQLKKDVIRALISHAGAIVGNKFSHHKPSRQQQSRLRELANRSTFMSSSVGQAGLSGPADWQTTGYGSESSSMLDSGEPPSGRPSSARPPSSSLSRSVSYSASSPSASTSDLPRMSEELPTIGFTNGNGRSSQSTPESPPQTRRPNGDSPEHARAHAASITRHLSGFGERLRQRQSHPTHANGSPSQQHSTAAEASNSAPEDNTEETKRKSKLLLGPQKLLGRLRD</sequence>
<feature type="compositionally biased region" description="Polar residues" evidence="1">
    <location>
        <begin position="2600"/>
        <end position="2646"/>
    </location>
</feature>
<feature type="compositionally biased region" description="Basic and acidic residues" evidence="1">
    <location>
        <begin position="1083"/>
        <end position="1101"/>
    </location>
</feature>
<reference evidence="6" key="1">
    <citation type="submission" date="2023-11" db="EMBL/GenBank/DDBJ databases">
        <authorList>
            <person name="Alioto T."/>
            <person name="Alioto T."/>
            <person name="Gomez Garrido J."/>
        </authorList>
    </citation>
    <scope>NUCLEOTIDE SEQUENCE</scope>
</reference>
<comment type="caution">
    <text evidence="6">The sequence shown here is derived from an EMBL/GenBank/DDBJ whole genome shotgun (WGS) entry which is preliminary data.</text>
</comment>
<keyword evidence="2" id="KW-0812">Transmembrane</keyword>
<feature type="region of interest" description="Disordered" evidence="1">
    <location>
        <begin position="2778"/>
        <end position="2959"/>
    </location>
</feature>
<dbReference type="EMBL" id="CAVMBE010000018">
    <property type="protein sequence ID" value="CAK3978921.1"/>
    <property type="molecule type" value="Genomic_DNA"/>
</dbReference>
<feature type="transmembrane region" description="Helical" evidence="2">
    <location>
        <begin position="6"/>
        <end position="27"/>
    </location>
</feature>
<gene>
    <name evidence="6" type="ORF">LECACI_7A003732</name>
</gene>
<feature type="region of interest" description="Disordered" evidence="1">
    <location>
        <begin position="2543"/>
        <end position="2673"/>
    </location>
</feature>
<dbReference type="SMART" id="SM01216">
    <property type="entry name" value="Fmp27_WPPW"/>
    <property type="match status" value="1"/>
</dbReference>
<dbReference type="InterPro" id="IPR019415">
    <property type="entry name" value="FMP27_SW_RBG"/>
</dbReference>
<feature type="region of interest" description="Disordered" evidence="1">
    <location>
        <begin position="694"/>
        <end position="736"/>
    </location>
</feature>
<keyword evidence="2" id="KW-0472">Membrane</keyword>
<feature type="compositionally biased region" description="Polar residues" evidence="1">
    <location>
        <begin position="2794"/>
        <end position="2807"/>
    </location>
</feature>
<proteinExistence type="predicted"/>